<accession>A0A238WA95</accession>
<reference evidence="2" key="1">
    <citation type="submission" date="2017-06" db="EMBL/GenBank/DDBJ databases">
        <authorList>
            <person name="Varghese N."/>
            <person name="Submissions S."/>
        </authorList>
    </citation>
    <scope>NUCLEOTIDE SEQUENCE [LARGE SCALE GENOMIC DNA]</scope>
    <source>
        <strain evidence="2">DSM 28041</strain>
    </source>
</reference>
<dbReference type="EMBL" id="FZNS01000002">
    <property type="protein sequence ID" value="SNR42629.1"/>
    <property type="molecule type" value="Genomic_DNA"/>
</dbReference>
<dbReference type="Proteomes" id="UP000198310">
    <property type="component" value="Unassembled WGS sequence"/>
</dbReference>
<keyword evidence="2" id="KW-1185">Reference proteome</keyword>
<gene>
    <name evidence="1" type="ORF">SAMN06269173_102314</name>
</gene>
<protein>
    <recommendedName>
        <fullName evidence="3">Por secretion system C-terminal sorting domain-containing protein</fullName>
    </recommendedName>
</protein>
<evidence type="ECO:0008006" key="3">
    <source>
        <dbReference type="Google" id="ProtNLM"/>
    </source>
</evidence>
<name>A0A238WA95_9BACT</name>
<organism evidence="1 2">
    <name type="scientific">Hymenobacter mucosus</name>
    <dbReference type="NCBI Taxonomy" id="1411120"/>
    <lineage>
        <taxon>Bacteria</taxon>
        <taxon>Pseudomonadati</taxon>
        <taxon>Bacteroidota</taxon>
        <taxon>Cytophagia</taxon>
        <taxon>Cytophagales</taxon>
        <taxon>Hymenobacteraceae</taxon>
        <taxon>Hymenobacter</taxon>
    </lineage>
</organism>
<evidence type="ECO:0000313" key="2">
    <source>
        <dbReference type="Proteomes" id="UP000198310"/>
    </source>
</evidence>
<proteinExistence type="predicted"/>
<sequence length="128" mass="14359">MLCTYEKINLLRYTFLLGWLLITADNDCPINVSEVRTITFLVTNQVLATSQRRPLYLPASPNPFREDVSFRLASPQSVMIVDGLGRTVEHLTSHPDGTVTWKPTATVSPGLYVGRTADGRQLVRLVRE</sequence>
<dbReference type="AlphaFoldDB" id="A0A238WA95"/>
<dbReference type="RefSeq" id="WP_089331957.1">
    <property type="nucleotide sequence ID" value="NZ_FZNS01000002.1"/>
</dbReference>
<evidence type="ECO:0000313" key="1">
    <source>
        <dbReference type="EMBL" id="SNR42629.1"/>
    </source>
</evidence>